<dbReference type="SUPFAM" id="SSF46689">
    <property type="entry name" value="Homeodomain-like"/>
    <property type="match status" value="1"/>
</dbReference>
<reference evidence="9" key="1">
    <citation type="submission" date="2012-06" db="EMBL/GenBank/DDBJ databases">
        <title>Complete sequence of chromosome of Desulfomonile tiedjei DSM 6799.</title>
        <authorList>
            <person name="Lucas S."/>
            <person name="Copeland A."/>
            <person name="Lapidus A."/>
            <person name="Glavina del Rio T."/>
            <person name="Dalin E."/>
            <person name="Tice H."/>
            <person name="Bruce D."/>
            <person name="Goodwin L."/>
            <person name="Pitluck S."/>
            <person name="Peters L."/>
            <person name="Ovchinnikova G."/>
            <person name="Zeytun A."/>
            <person name="Lu M."/>
            <person name="Kyrpides N."/>
            <person name="Mavromatis K."/>
            <person name="Ivanova N."/>
            <person name="Brettin T."/>
            <person name="Detter J.C."/>
            <person name="Han C."/>
            <person name="Larimer F."/>
            <person name="Land M."/>
            <person name="Hauser L."/>
            <person name="Markowitz V."/>
            <person name="Cheng J.-F."/>
            <person name="Hugenholtz P."/>
            <person name="Woyke T."/>
            <person name="Wu D."/>
            <person name="Spring S."/>
            <person name="Schroeder M."/>
            <person name="Brambilla E."/>
            <person name="Klenk H.-P."/>
            <person name="Eisen J.A."/>
        </authorList>
    </citation>
    <scope>NUCLEOTIDE SEQUENCE [LARGE SCALE GENOMIC DNA]</scope>
    <source>
        <strain evidence="9">ATCC 49306 / DSM 6799 / DCB-1</strain>
    </source>
</reference>
<dbReference type="PANTHER" id="PTHR32071:SF57">
    <property type="entry name" value="C4-DICARBOXYLATE TRANSPORT TRANSCRIPTIONAL REGULATORY PROTEIN DCTD"/>
    <property type="match status" value="1"/>
</dbReference>
<gene>
    <name evidence="8" type="ordered locus">Desti_0744</name>
</gene>
<dbReference type="CDD" id="cd00009">
    <property type="entry name" value="AAA"/>
    <property type="match status" value="1"/>
</dbReference>
<dbReference type="Gene3D" id="3.30.450.40">
    <property type="match status" value="1"/>
</dbReference>
<keyword evidence="3" id="KW-0805">Transcription regulation</keyword>
<keyword evidence="9" id="KW-1185">Reference proteome</keyword>
<dbReference type="PROSITE" id="PS50112">
    <property type="entry name" value="PAS"/>
    <property type="match status" value="1"/>
</dbReference>
<dbReference type="InterPro" id="IPR029016">
    <property type="entry name" value="GAF-like_dom_sf"/>
</dbReference>
<dbReference type="GO" id="GO:0005524">
    <property type="term" value="F:ATP binding"/>
    <property type="evidence" value="ECO:0007669"/>
    <property type="project" value="UniProtKB-KW"/>
</dbReference>
<evidence type="ECO:0000256" key="5">
    <source>
        <dbReference type="ARBA" id="ARBA00023163"/>
    </source>
</evidence>
<dbReference type="PROSITE" id="PS00688">
    <property type="entry name" value="SIGMA54_INTERACT_3"/>
    <property type="match status" value="1"/>
</dbReference>
<dbReference type="InterPro" id="IPR025944">
    <property type="entry name" value="Sigma_54_int_dom_CS"/>
</dbReference>
<organism evidence="8 9">
    <name type="scientific">Desulfomonile tiedjei (strain ATCC 49306 / DSM 6799 / DCB-1)</name>
    <dbReference type="NCBI Taxonomy" id="706587"/>
    <lineage>
        <taxon>Bacteria</taxon>
        <taxon>Pseudomonadati</taxon>
        <taxon>Thermodesulfobacteriota</taxon>
        <taxon>Desulfomonilia</taxon>
        <taxon>Desulfomonilales</taxon>
        <taxon>Desulfomonilaceae</taxon>
        <taxon>Desulfomonile</taxon>
    </lineage>
</organism>
<dbReference type="Pfam" id="PF25601">
    <property type="entry name" value="AAA_lid_14"/>
    <property type="match status" value="1"/>
</dbReference>
<evidence type="ECO:0000256" key="3">
    <source>
        <dbReference type="ARBA" id="ARBA00023015"/>
    </source>
</evidence>
<dbReference type="CDD" id="cd00130">
    <property type="entry name" value="PAS"/>
    <property type="match status" value="1"/>
</dbReference>
<feature type="domain" description="Sigma-54 factor interaction" evidence="6">
    <location>
        <begin position="382"/>
        <end position="612"/>
    </location>
</feature>
<dbReference type="InterPro" id="IPR025943">
    <property type="entry name" value="Sigma_54_int_dom_ATP-bd_2"/>
</dbReference>
<dbReference type="Pfam" id="PF01590">
    <property type="entry name" value="GAF"/>
    <property type="match status" value="1"/>
</dbReference>
<evidence type="ECO:0000313" key="9">
    <source>
        <dbReference type="Proteomes" id="UP000006055"/>
    </source>
</evidence>
<evidence type="ECO:0000256" key="1">
    <source>
        <dbReference type="ARBA" id="ARBA00022741"/>
    </source>
</evidence>
<dbReference type="PRINTS" id="PR01590">
    <property type="entry name" value="HTHFIS"/>
</dbReference>
<dbReference type="GO" id="GO:0006355">
    <property type="term" value="P:regulation of DNA-templated transcription"/>
    <property type="evidence" value="ECO:0007669"/>
    <property type="project" value="InterPro"/>
</dbReference>
<dbReference type="Gene3D" id="1.10.8.60">
    <property type="match status" value="1"/>
</dbReference>
<dbReference type="SMART" id="SM00382">
    <property type="entry name" value="AAA"/>
    <property type="match status" value="1"/>
</dbReference>
<protein>
    <submittedName>
        <fullName evidence="8">Transcriptional activator of acetoin/glycerol metabolism</fullName>
    </submittedName>
</protein>
<dbReference type="AlphaFoldDB" id="I4C1M8"/>
<dbReference type="InterPro" id="IPR025662">
    <property type="entry name" value="Sigma_54_int_dom_ATP-bd_1"/>
</dbReference>
<dbReference type="GO" id="GO:0043565">
    <property type="term" value="F:sequence-specific DNA binding"/>
    <property type="evidence" value="ECO:0007669"/>
    <property type="project" value="InterPro"/>
</dbReference>
<dbReference type="Gene3D" id="3.40.50.300">
    <property type="entry name" value="P-loop containing nucleotide triphosphate hydrolases"/>
    <property type="match status" value="1"/>
</dbReference>
<dbReference type="InterPro" id="IPR013767">
    <property type="entry name" value="PAS_fold"/>
</dbReference>
<dbReference type="InterPro" id="IPR027417">
    <property type="entry name" value="P-loop_NTPase"/>
</dbReference>
<dbReference type="InterPro" id="IPR058031">
    <property type="entry name" value="AAA_lid_NorR"/>
</dbReference>
<accession>I4C1M8</accession>
<dbReference type="InterPro" id="IPR035965">
    <property type="entry name" value="PAS-like_dom_sf"/>
</dbReference>
<dbReference type="EMBL" id="CP003360">
    <property type="protein sequence ID" value="AFM23469.1"/>
    <property type="molecule type" value="Genomic_DNA"/>
</dbReference>
<dbReference type="SUPFAM" id="SSF55781">
    <property type="entry name" value="GAF domain-like"/>
    <property type="match status" value="1"/>
</dbReference>
<dbReference type="SUPFAM" id="SSF55785">
    <property type="entry name" value="PYP-like sensor domain (PAS domain)"/>
    <property type="match status" value="1"/>
</dbReference>
<dbReference type="Pfam" id="PF02954">
    <property type="entry name" value="HTH_8"/>
    <property type="match status" value="1"/>
</dbReference>
<keyword evidence="1" id="KW-0547">Nucleotide-binding</keyword>
<dbReference type="HOGENOM" id="CLU_000445_8_12_7"/>
<dbReference type="Gene3D" id="1.10.10.60">
    <property type="entry name" value="Homeodomain-like"/>
    <property type="match status" value="1"/>
</dbReference>
<dbReference type="Pfam" id="PF00158">
    <property type="entry name" value="Sigma54_activat"/>
    <property type="match status" value="1"/>
</dbReference>
<dbReference type="PROSITE" id="PS50045">
    <property type="entry name" value="SIGMA54_INTERACT_4"/>
    <property type="match status" value="1"/>
</dbReference>
<dbReference type="PANTHER" id="PTHR32071">
    <property type="entry name" value="TRANSCRIPTIONAL REGULATORY PROTEIN"/>
    <property type="match status" value="1"/>
</dbReference>
<feature type="domain" description="PAS" evidence="7">
    <location>
        <begin position="253"/>
        <end position="315"/>
    </location>
</feature>
<sequence length="705" mass="78093">MYKLVRVEDQFRVIERSASADAAAINHVSEPVLQESLSQLWSPCTQMERQFWNDFVRKGSVETPPVRRAILESWERCKNAGVEFDEGKCRDFISDRDLEERKGLLREISEPIMETLHQCVRGSGFVIVLVDTDGYILASLGDLVSIRQAEKLNFGPGANWSEHSVGTNAIGTALTIGCPIEVTGAEHYCETHHLWTCAAAPIRDPQGGVVGCLDMSGPREKAHFHSLGITVAAVRAIEERLQLEQSHKYYVSVSKHLATIFNSVSEGLITIDNKGLITGINAPAARLLMLHPRDLVGRSIDDVLRMDRKLNDFLHGSREYSEEELLLKSQRTYVRCVGSANSIISEDGSKLGAVFTFTKVRQASSQPGARHESDSRFMFKDIIGESLTMRDTLEKAKKVAKSPSTVLILGESGTGKELFAQAIHNASDRRDGPFVSVNCGAIPAELIQSELFGYVEGAFTGAKKGGRLGKLELANGGSIFLDEIGDMPLEMQVNLLRVLEGKAIVRVGDNKMIPVNVRIIAATNRSLYDEVSKGRFREDLFYRLNVVAITIPPLRDRKGDVRLLTNHYIETISRKVGKNVESMEPAIYGVLEAYHWPGNVRELANAIEYAVNLLQGEELKLSHLPPHLKRKEPVRTMAEDTEIMPLALVEKKAIEDALIHFGGNITKVSNALGIGRNTLYDKMKKYGIRSLGSPHSETVSPEITE</sequence>
<dbReference type="PROSITE" id="PS00675">
    <property type="entry name" value="SIGMA54_INTERACT_1"/>
    <property type="match status" value="1"/>
</dbReference>
<proteinExistence type="predicted"/>
<evidence type="ECO:0000259" key="7">
    <source>
        <dbReference type="PROSITE" id="PS50112"/>
    </source>
</evidence>
<name>I4C1M8_DESTA</name>
<dbReference type="PROSITE" id="PS00676">
    <property type="entry name" value="SIGMA54_INTERACT_2"/>
    <property type="match status" value="1"/>
</dbReference>
<dbReference type="SMART" id="SM00091">
    <property type="entry name" value="PAS"/>
    <property type="match status" value="1"/>
</dbReference>
<dbReference type="SUPFAM" id="SSF52540">
    <property type="entry name" value="P-loop containing nucleoside triphosphate hydrolases"/>
    <property type="match status" value="1"/>
</dbReference>
<keyword evidence="2" id="KW-0067">ATP-binding</keyword>
<dbReference type="InterPro" id="IPR000014">
    <property type="entry name" value="PAS"/>
</dbReference>
<dbReference type="InterPro" id="IPR003593">
    <property type="entry name" value="AAA+_ATPase"/>
</dbReference>
<dbReference type="RefSeq" id="WP_014808625.1">
    <property type="nucleotide sequence ID" value="NC_018025.1"/>
</dbReference>
<dbReference type="FunFam" id="3.40.50.300:FF:000006">
    <property type="entry name" value="DNA-binding transcriptional regulator NtrC"/>
    <property type="match status" value="1"/>
</dbReference>
<dbReference type="STRING" id="706587.Desti_0744"/>
<keyword evidence="4" id="KW-0238">DNA-binding</keyword>
<dbReference type="OrthoDB" id="9763792at2"/>
<dbReference type="Proteomes" id="UP000006055">
    <property type="component" value="Chromosome"/>
</dbReference>
<dbReference type="InterPro" id="IPR003018">
    <property type="entry name" value="GAF"/>
</dbReference>
<dbReference type="InterPro" id="IPR002197">
    <property type="entry name" value="HTH_Fis"/>
</dbReference>
<evidence type="ECO:0000256" key="2">
    <source>
        <dbReference type="ARBA" id="ARBA00022840"/>
    </source>
</evidence>
<dbReference type="InterPro" id="IPR009057">
    <property type="entry name" value="Homeodomain-like_sf"/>
</dbReference>
<evidence type="ECO:0000259" key="6">
    <source>
        <dbReference type="PROSITE" id="PS50045"/>
    </source>
</evidence>
<keyword evidence="5" id="KW-0804">Transcription</keyword>
<evidence type="ECO:0000313" key="8">
    <source>
        <dbReference type="EMBL" id="AFM23469.1"/>
    </source>
</evidence>
<dbReference type="eggNOG" id="COG3284">
    <property type="taxonomic scope" value="Bacteria"/>
</dbReference>
<dbReference type="InterPro" id="IPR002078">
    <property type="entry name" value="Sigma_54_int"/>
</dbReference>
<evidence type="ECO:0000256" key="4">
    <source>
        <dbReference type="ARBA" id="ARBA00023125"/>
    </source>
</evidence>
<dbReference type="KEGG" id="dti:Desti_0744"/>
<dbReference type="Pfam" id="PF00989">
    <property type="entry name" value="PAS"/>
    <property type="match status" value="1"/>
</dbReference>
<dbReference type="Gene3D" id="3.30.450.20">
    <property type="entry name" value="PAS domain"/>
    <property type="match status" value="1"/>
</dbReference>